<gene>
    <name evidence="3" type="ORF">RHGRI_018106</name>
</gene>
<dbReference type="PANTHER" id="PTHR13245:SF14">
    <property type="entry name" value="RRP15-LIKE PROTEIN"/>
    <property type="match status" value="1"/>
</dbReference>
<evidence type="ECO:0000256" key="1">
    <source>
        <dbReference type="ARBA" id="ARBA00007462"/>
    </source>
</evidence>
<dbReference type="PANTHER" id="PTHR13245">
    <property type="entry name" value="RRP15-LIKE PROTEIN"/>
    <property type="match status" value="1"/>
</dbReference>
<dbReference type="InterPro" id="IPR012459">
    <property type="entry name" value="Rrp15"/>
</dbReference>
<protein>
    <recommendedName>
        <fullName evidence="5">RRP15-like protein</fullName>
    </recommendedName>
</protein>
<dbReference type="EMBL" id="JACTNZ010000006">
    <property type="protein sequence ID" value="KAG5545836.1"/>
    <property type="molecule type" value="Genomic_DNA"/>
</dbReference>
<keyword evidence="4" id="KW-1185">Reference proteome</keyword>
<dbReference type="GO" id="GO:0030687">
    <property type="term" value="C:preribosome, large subunit precursor"/>
    <property type="evidence" value="ECO:0007669"/>
    <property type="project" value="TreeGrafter"/>
</dbReference>
<organism evidence="3 4">
    <name type="scientific">Rhododendron griersonianum</name>
    <dbReference type="NCBI Taxonomy" id="479676"/>
    <lineage>
        <taxon>Eukaryota</taxon>
        <taxon>Viridiplantae</taxon>
        <taxon>Streptophyta</taxon>
        <taxon>Embryophyta</taxon>
        <taxon>Tracheophyta</taxon>
        <taxon>Spermatophyta</taxon>
        <taxon>Magnoliopsida</taxon>
        <taxon>eudicotyledons</taxon>
        <taxon>Gunneridae</taxon>
        <taxon>Pentapetalae</taxon>
        <taxon>asterids</taxon>
        <taxon>Ericales</taxon>
        <taxon>Ericaceae</taxon>
        <taxon>Ericoideae</taxon>
        <taxon>Rhodoreae</taxon>
        <taxon>Rhododendron</taxon>
    </lineage>
</organism>
<feature type="region of interest" description="Disordered" evidence="2">
    <location>
        <begin position="317"/>
        <end position="343"/>
    </location>
</feature>
<dbReference type="AlphaFoldDB" id="A0AAV6K088"/>
<comment type="similarity">
    <text evidence="1">Belongs to the RRP15 family.</text>
</comment>
<dbReference type="GO" id="GO:0000460">
    <property type="term" value="P:maturation of 5.8S rRNA"/>
    <property type="evidence" value="ECO:0007669"/>
    <property type="project" value="TreeGrafter"/>
</dbReference>
<dbReference type="GO" id="GO:0000470">
    <property type="term" value="P:maturation of LSU-rRNA"/>
    <property type="evidence" value="ECO:0007669"/>
    <property type="project" value="TreeGrafter"/>
</dbReference>
<proteinExistence type="inferred from homology"/>
<feature type="compositionally biased region" description="Acidic residues" evidence="2">
    <location>
        <begin position="97"/>
        <end position="119"/>
    </location>
</feature>
<dbReference type="Proteomes" id="UP000823749">
    <property type="component" value="Chromosome 6"/>
</dbReference>
<evidence type="ECO:0008006" key="5">
    <source>
        <dbReference type="Google" id="ProtNLM"/>
    </source>
</evidence>
<dbReference type="Pfam" id="PF07890">
    <property type="entry name" value="Rrp15p"/>
    <property type="match status" value="1"/>
</dbReference>
<evidence type="ECO:0000313" key="3">
    <source>
        <dbReference type="EMBL" id="KAG5545836.1"/>
    </source>
</evidence>
<accession>A0AAV6K088</accession>
<dbReference type="EMBL" id="JACTNZ010000006">
    <property type="protein sequence ID" value="KAG5545835.1"/>
    <property type="molecule type" value="Genomic_DNA"/>
</dbReference>
<evidence type="ECO:0000256" key="2">
    <source>
        <dbReference type="SAM" id="MobiDB-lite"/>
    </source>
</evidence>
<feature type="compositionally biased region" description="Acidic residues" evidence="2">
    <location>
        <begin position="61"/>
        <end position="72"/>
    </location>
</feature>
<feature type="compositionally biased region" description="Basic residues" evidence="2">
    <location>
        <begin position="15"/>
        <end position="31"/>
    </location>
</feature>
<reference evidence="3 4" key="1">
    <citation type="submission" date="2020-08" db="EMBL/GenBank/DDBJ databases">
        <title>Plant Genome Project.</title>
        <authorList>
            <person name="Zhang R.-G."/>
        </authorList>
    </citation>
    <scope>NUCLEOTIDE SEQUENCE [LARGE SCALE GENOMIC DNA]</scope>
    <source>
        <strain evidence="3">WSP0</strain>
        <tissue evidence="3">Leaf</tissue>
    </source>
</reference>
<evidence type="ECO:0000313" key="4">
    <source>
        <dbReference type="Proteomes" id="UP000823749"/>
    </source>
</evidence>
<comment type="caution">
    <text evidence="3">The sequence shown here is derived from an EMBL/GenBank/DDBJ whole genome shotgun (WGS) entry which is preliminary data.</text>
</comment>
<sequence length="343" mass="38560">MAEEVHTQETGNGPNKRRIGHKKGGKAKKQQKVFQGSREKKVKIDKRMQKLYSKRARDYNSDDDEEEEDDDEPSHVARNGNEQSYGRNKVFDGKSSDEEEEEPQNDDMEHEMSEDEDGEIQPGITKFSEGCNAFRMAFKKITKTNILDDLLGPVLSAHKKLLAEKLAEEETERKFKGEAKKEKQLIREKGHVKPANFLDSHEKFLIGVATKGVVKLFNAVNKAQIAQKGLNPSRSKDAKVILLKSCPSWLSVLGENENDTISIRKRRKEAFFSELGKTPSQTAVTLAKAGTRGTVDGEGPAWAPLRDGYMLTNPKLKDWDKMQDTTVEDDVGRMSSDSSSDDD</sequence>
<name>A0AAV6K088_9ERIC</name>
<feature type="region of interest" description="Disordered" evidence="2">
    <location>
        <begin position="1"/>
        <end position="125"/>
    </location>
</feature>